<name>A0A1V3B0L4_HELPX</name>
<keyword evidence="2" id="KW-0812">Transmembrane</keyword>
<dbReference type="AlphaFoldDB" id="A0A1V3B0L4"/>
<reference evidence="3 4" key="1">
    <citation type="journal article" date="2017" name="Front. Cell. Infect. Microbiol.">
        <title>Whole Genome Sequence and Phylogenetic Analysis Show Helicobacter pylori Strains from Latin America Have Followed a Unique Evolution Pathway.</title>
        <authorList>
            <person name="Munoz-Ramirez Z.Y."/>
            <person name="Mendez-Tenorio A."/>
            <person name="Kato I."/>
            <person name="Bravo M.M."/>
            <person name="Rizzato C."/>
            <person name="Thorell K."/>
            <person name="Torres R.C."/>
            <person name="Aviles-Jimenez F."/>
            <person name="Camorlinga M."/>
            <person name="Canzian F."/>
            <person name="Torres J."/>
        </authorList>
    </citation>
    <scope>NUCLEOTIDE SEQUENCE [LARGE SCALE GENOMIC DNA]</scope>
    <source>
        <strain evidence="3 4">CC26084</strain>
    </source>
</reference>
<evidence type="ECO:0000256" key="2">
    <source>
        <dbReference type="SAM" id="Phobius"/>
    </source>
</evidence>
<keyword evidence="3" id="KW-0969">Cilium</keyword>
<organism evidence="3 4">
    <name type="scientific">Helicobacter pylori</name>
    <name type="common">Campylobacter pylori</name>
    <dbReference type="NCBI Taxonomy" id="210"/>
    <lineage>
        <taxon>Bacteria</taxon>
        <taxon>Pseudomonadati</taxon>
        <taxon>Campylobacterota</taxon>
        <taxon>Epsilonproteobacteria</taxon>
        <taxon>Campylobacterales</taxon>
        <taxon>Helicobacteraceae</taxon>
        <taxon>Helicobacter</taxon>
    </lineage>
</organism>
<dbReference type="Proteomes" id="UP000318399">
    <property type="component" value="Unassembled WGS sequence"/>
</dbReference>
<protein>
    <submittedName>
        <fullName evidence="3">Flagellar biosynthesis protein FlgG</fullName>
    </submittedName>
</protein>
<keyword evidence="3" id="KW-0966">Cell projection</keyword>
<feature type="region of interest" description="Disordered" evidence="1">
    <location>
        <begin position="162"/>
        <end position="186"/>
    </location>
</feature>
<evidence type="ECO:0000256" key="1">
    <source>
        <dbReference type="SAM" id="MobiDB-lite"/>
    </source>
</evidence>
<feature type="transmembrane region" description="Helical" evidence="2">
    <location>
        <begin position="132"/>
        <end position="151"/>
    </location>
</feature>
<dbReference type="RefSeq" id="WP_000640672.1">
    <property type="nucleotide sequence ID" value="NZ_CP051498.1"/>
</dbReference>
<evidence type="ECO:0000313" key="3">
    <source>
        <dbReference type="EMBL" id="OOP96523.1"/>
    </source>
</evidence>
<keyword evidence="2" id="KW-0472">Membrane</keyword>
<comment type="caution">
    <text evidence="3">The sequence shown here is derived from an EMBL/GenBank/DDBJ whole genome shotgun (WGS) entry which is preliminary data.</text>
</comment>
<accession>A0A1V3B0L4</accession>
<gene>
    <name evidence="3" type="ORF">B0X41_01445</name>
</gene>
<keyword evidence="3" id="KW-0282">Flagellum</keyword>
<dbReference type="EMBL" id="MUOR01000019">
    <property type="protein sequence ID" value="OOP96523.1"/>
    <property type="molecule type" value="Genomic_DNA"/>
</dbReference>
<sequence>MIYTLAVFFPWVAFFLRDRIFSAVFSFILWIIFGYNIFAFVFSGGGVFGISLILESFFLWVILTVWCCLVMHSDQKQEDMEQLINVINGIVKANSGKSLHLETQQTNEANDMKQSIGETSKTNSNEADATRILICVFIFFLAIILLVAFFIKGGYQLSNNPSIDAKNPSHKNYKKNDNNRSKSLKP</sequence>
<feature type="transmembrane region" description="Helical" evidence="2">
    <location>
        <begin position="20"/>
        <end position="42"/>
    </location>
</feature>
<feature type="transmembrane region" description="Helical" evidence="2">
    <location>
        <begin position="48"/>
        <end position="71"/>
    </location>
</feature>
<evidence type="ECO:0000313" key="4">
    <source>
        <dbReference type="Proteomes" id="UP000318399"/>
    </source>
</evidence>
<proteinExistence type="predicted"/>
<keyword evidence="2" id="KW-1133">Transmembrane helix</keyword>